<gene>
    <name evidence="1" type="ORF">MANES_05G081000v8</name>
</gene>
<proteinExistence type="predicted"/>
<name>A0ACB7HQF6_MANES</name>
<keyword evidence="2" id="KW-1185">Reference proteome</keyword>
<organism evidence="1 2">
    <name type="scientific">Manihot esculenta</name>
    <name type="common">Cassava</name>
    <name type="synonym">Jatropha manihot</name>
    <dbReference type="NCBI Taxonomy" id="3983"/>
    <lineage>
        <taxon>Eukaryota</taxon>
        <taxon>Viridiplantae</taxon>
        <taxon>Streptophyta</taxon>
        <taxon>Embryophyta</taxon>
        <taxon>Tracheophyta</taxon>
        <taxon>Spermatophyta</taxon>
        <taxon>Magnoliopsida</taxon>
        <taxon>eudicotyledons</taxon>
        <taxon>Gunneridae</taxon>
        <taxon>Pentapetalae</taxon>
        <taxon>rosids</taxon>
        <taxon>fabids</taxon>
        <taxon>Malpighiales</taxon>
        <taxon>Euphorbiaceae</taxon>
        <taxon>Crotonoideae</taxon>
        <taxon>Manihoteae</taxon>
        <taxon>Manihot</taxon>
    </lineage>
</organism>
<dbReference type="EMBL" id="CM004391">
    <property type="protein sequence ID" value="KAG8653913.1"/>
    <property type="molecule type" value="Genomic_DNA"/>
</dbReference>
<comment type="caution">
    <text evidence="1">The sequence shown here is derived from an EMBL/GenBank/DDBJ whole genome shotgun (WGS) entry which is preliminary data.</text>
</comment>
<evidence type="ECO:0000313" key="1">
    <source>
        <dbReference type="EMBL" id="KAG8653913.1"/>
    </source>
</evidence>
<protein>
    <submittedName>
        <fullName evidence="1">Uncharacterized protein</fullName>
    </submittedName>
</protein>
<reference evidence="2" key="1">
    <citation type="journal article" date="2016" name="Nat. Biotechnol.">
        <title>Sequencing wild and cultivated cassava and related species reveals extensive interspecific hybridization and genetic diversity.</title>
        <authorList>
            <person name="Bredeson J.V."/>
            <person name="Lyons J.B."/>
            <person name="Prochnik S.E."/>
            <person name="Wu G.A."/>
            <person name="Ha C.M."/>
            <person name="Edsinger-Gonzales E."/>
            <person name="Grimwood J."/>
            <person name="Schmutz J."/>
            <person name="Rabbi I.Y."/>
            <person name="Egesi C."/>
            <person name="Nauluvula P."/>
            <person name="Lebot V."/>
            <person name="Ndunguru J."/>
            <person name="Mkamilo G."/>
            <person name="Bart R.S."/>
            <person name="Setter T.L."/>
            <person name="Gleadow R.M."/>
            <person name="Kulakow P."/>
            <person name="Ferguson M.E."/>
            <person name="Rounsley S."/>
            <person name="Rokhsar D.S."/>
        </authorList>
    </citation>
    <scope>NUCLEOTIDE SEQUENCE [LARGE SCALE GENOMIC DNA]</scope>
    <source>
        <strain evidence="2">cv. AM560-2</strain>
    </source>
</reference>
<sequence>MATATATVTLSITLSAMLLAMASLSSEVVKPVLAEQLPVFEAGDISTKRISVDTSPKPLFIISPTVEGNYPVFLFFPGTCSSNSAYSRLFNHIASHGYIVVAPQLYTCPDIIPTTSENDELNHAAETANWLLSGLDAALPDNVKGNLQQLAVSGHSRGGKAAFALALGYSNVPLQVPISILVGVDPVAGWSKGCRCNPKILTYVPNSFNLSIPVTVIGSGLGDQKFFNIIHPCAPSGVNHKEFYSESKPPIGYFVATEYGHMDILDDHERIFNFCNGNNHRDPLRRTVGGIIVAFLNGYFRFETKDYLTIANDPTVAPVDLNPGFFINETQESLVKLGDSYSFKFDLFCILDWVPGCHSNIVYM</sequence>
<accession>A0ACB7HQF6</accession>
<evidence type="ECO:0000313" key="2">
    <source>
        <dbReference type="Proteomes" id="UP000091857"/>
    </source>
</evidence>
<dbReference type="Proteomes" id="UP000091857">
    <property type="component" value="Chromosome 5"/>
</dbReference>